<dbReference type="CDD" id="cd00051">
    <property type="entry name" value="EFh"/>
    <property type="match status" value="1"/>
</dbReference>
<sequence>MNKSSDYKRIFDHFDEDCDGTISPSELQRCVKLIYDDEIILVEEVQDLIDESLQGSSYGQLGFEDFVSLMESEREDERVEDLRKAFRMYEMEGTDCITPRSLNRMLSRLGESTSFDECVGMIHRFDLNGDGVLSFDEFRAMMV</sequence>
<dbReference type="InterPro" id="IPR011992">
    <property type="entry name" value="EF-hand-dom_pair"/>
</dbReference>
<dbReference type="Gene3D" id="1.10.238.10">
    <property type="entry name" value="EF-hand"/>
    <property type="match status" value="2"/>
</dbReference>
<evidence type="ECO:0000256" key="2">
    <source>
        <dbReference type="ARBA" id="ARBA00022837"/>
    </source>
</evidence>
<organism evidence="4 5">
    <name type="scientific">Deinandra increscens subsp. villosa</name>
    <dbReference type="NCBI Taxonomy" id="3103831"/>
    <lineage>
        <taxon>Eukaryota</taxon>
        <taxon>Viridiplantae</taxon>
        <taxon>Streptophyta</taxon>
        <taxon>Embryophyta</taxon>
        <taxon>Tracheophyta</taxon>
        <taxon>Spermatophyta</taxon>
        <taxon>Magnoliopsida</taxon>
        <taxon>eudicotyledons</taxon>
        <taxon>Gunneridae</taxon>
        <taxon>Pentapetalae</taxon>
        <taxon>asterids</taxon>
        <taxon>campanulids</taxon>
        <taxon>Asterales</taxon>
        <taxon>Asteraceae</taxon>
        <taxon>Asteroideae</taxon>
        <taxon>Heliantheae alliance</taxon>
        <taxon>Madieae</taxon>
        <taxon>Madiinae</taxon>
        <taxon>Deinandra</taxon>
    </lineage>
</organism>
<dbReference type="PROSITE" id="PS50222">
    <property type="entry name" value="EF_HAND_2"/>
    <property type="match status" value="3"/>
</dbReference>
<dbReference type="InterPro" id="IPR002048">
    <property type="entry name" value="EF_hand_dom"/>
</dbReference>
<keyword evidence="2" id="KW-0106">Calcium</keyword>
<accession>A0AAP0GR74</accession>
<dbReference type="PROSITE" id="PS00018">
    <property type="entry name" value="EF_HAND_1"/>
    <property type="match status" value="2"/>
</dbReference>
<dbReference type="SMART" id="SM00054">
    <property type="entry name" value="EFh"/>
    <property type="match status" value="3"/>
</dbReference>
<evidence type="ECO:0000313" key="5">
    <source>
        <dbReference type="Proteomes" id="UP001408789"/>
    </source>
</evidence>
<proteinExistence type="predicted"/>
<protein>
    <recommendedName>
        <fullName evidence="3">EF-hand domain-containing protein</fullName>
    </recommendedName>
</protein>
<dbReference type="Pfam" id="PF13499">
    <property type="entry name" value="EF-hand_7"/>
    <property type="match status" value="2"/>
</dbReference>
<evidence type="ECO:0000313" key="4">
    <source>
        <dbReference type="EMBL" id="KAK9060178.1"/>
    </source>
</evidence>
<evidence type="ECO:0000259" key="3">
    <source>
        <dbReference type="PROSITE" id="PS50222"/>
    </source>
</evidence>
<dbReference type="InterPro" id="IPR018247">
    <property type="entry name" value="EF_Hand_1_Ca_BS"/>
</dbReference>
<dbReference type="InterPro" id="IPR050145">
    <property type="entry name" value="Centrin_CML-like"/>
</dbReference>
<dbReference type="FunFam" id="1.10.238.10:FF:000001">
    <property type="entry name" value="Calmodulin 1"/>
    <property type="match status" value="1"/>
</dbReference>
<keyword evidence="1" id="KW-0677">Repeat</keyword>
<dbReference type="GO" id="GO:0005509">
    <property type="term" value="F:calcium ion binding"/>
    <property type="evidence" value="ECO:0007669"/>
    <property type="project" value="InterPro"/>
</dbReference>
<evidence type="ECO:0000256" key="1">
    <source>
        <dbReference type="ARBA" id="ARBA00022737"/>
    </source>
</evidence>
<feature type="domain" description="EF-hand" evidence="3">
    <location>
        <begin position="2"/>
        <end position="37"/>
    </location>
</feature>
<gene>
    <name evidence="4" type="ORF">SSX86_020882</name>
</gene>
<feature type="domain" description="EF-hand" evidence="3">
    <location>
        <begin position="77"/>
        <end position="112"/>
    </location>
</feature>
<feature type="domain" description="EF-hand" evidence="3">
    <location>
        <begin position="113"/>
        <end position="143"/>
    </location>
</feature>
<reference evidence="4 5" key="1">
    <citation type="submission" date="2024-04" db="EMBL/GenBank/DDBJ databases">
        <title>The reference genome of an endangered Asteraceae, Deinandra increscens subsp. villosa, native to the Central Coast of California.</title>
        <authorList>
            <person name="Guilliams M."/>
            <person name="Hasenstab-Lehman K."/>
            <person name="Meyer R."/>
            <person name="Mcevoy S."/>
        </authorList>
    </citation>
    <scope>NUCLEOTIDE SEQUENCE [LARGE SCALE GENOMIC DNA]</scope>
    <source>
        <tissue evidence="4">Leaf</tissue>
    </source>
</reference>
<dbReference type="SUPFAM" id="SSF47473">
    <property type="entry name" value="EF-hand"/>
    <property type="match status" value="1"/>
</dbReference>
<dbReference type="AlphaFoldDB" id="A0AAP0GR74"/>
<comment type="caution">
    <text evidence="4">The sequence shown here is derived from an EMBL/GenBank/DDBJ whole genome shotgun (WGS) entry which is preliminary data.</text>
</comment>
<dbReference type="EMBL" id="JBCNJP010000020">
    <property type="protein sequence ID" value="KAK9060178.1"/>
    <property type="molecule type" value="Genomic_DNA"/>
</dbReference>
<dbReference type="Proteomes" id="UP001408789">
    <property type="component" value="Unassembled WGS sequence"/>
</dbReference>
<dbReference type="PANTHER" id="PTHR23050">
    <property type="entry name" value="CALCIUM BINDING PROTEIN"/>
    <property type="match status" value="1"/>
</dbReference>
<name>A0AAP0GR74_9ASTR</name>
<keyword evidence="5" id="KW-1185">Reference proteome</keyword>